<feature type="chain" id="PRO_5045659016" evidence="1">
    <location>
        <begin position="23"/>
        <end position="181"/>
    </location>
</feature>
<dbReference type="EMBL" id="CP032405">
    <property type="protein sequence ID" value="QRF53706.1"/>
    <property type="molecule type" value="Genomic_DNA"/>
</dbReference>
<reference evidence="2 3" key="1">
    <citation type="submission" date="2018-09" db="EMBL/GenBank/DDBJ databases">
        <title>Rhizobium sp. MAE2-X.</title>
        <authorList>
            <person name="Lee Y."/>
            <person name="Jeon C.O."/>
        </authorList>
    </citation>
    <scope>NUCLEOTIDE SEQUENCE [LARGE SCALE GENOMIC DNA]</scope>
    <source>
        <strain evidence="2 3">MAE2-X</strain>
    </source>
</reference>
<gene>
    <name evidence="2" type="ORF">D4A92_20745</name>
</gene>
<evidence type="ECO:0000256" key="1">
    <source>
        <dbReference type="SAM" id="SignalP"/>
    </source>
</evidence>
<keyword evidence="3" id="KW-1185">Reference proteome</keyword>
<dbReference type="Proteomes" id="UP000596351">
    <property type="component" value="Chromosome"/>
</dbReference>
<evidence type="ECO:0000313" key="2">
    <source>
        <dbReference type="EMBL" id="QRF53706.1"/>
    </source>
</evidence>
<keyword evidence="1" id="KW-0732">Signal</keyword>
<organism evidence="2 3">
    <name type="scientific">Rhizobium rosettiformans</name>
    <dbReference type="NCBI Taxonomy" id="1368430"/>
    <lineage>
        <taxon>Bacteria</taxon>
        <taxon>Pseudomonadati</taxon>
        <taxon>Pseudomonadota</taxon>
        <taxon>Alphaproteobacteria</taxon>
        <taxon>Hyphomicrobiales</taxon>
        <taxon>Rhizobiaceae</taxon>
        <taxon>Rhizobium/Agrobacterium group</taxon>
        <taxon>Rhizobium</taxon>
    </lineage>
</organism>
<feature type="signal peptide" evidence="1">
    <location>
        <begin position="1"/>
        <end position="22"/>
    </location>
</feature>
<proteinExistence type="predicted"/>
<protein>
    <submittedName>
        <fullName evidence="2">Uncharacterized protein</fullName>
    </submittedName>
</protein>
<accession>A0ABX7F2W5</accession>
<dbReference type="RefSeq" id="WP_203017029.1">
    <property type="nucleotide sequence ID" value="NZ_CP032405.1"/>
</dbReference>
<sequence length="181" mass="20418">MRFFRLSISAAFLLVSISSLHAAILDEFKSAKMEHYGVTDGALVVPEITKLRHEQLMQHIGGRWIYLSDIDMTNDAVSKKCAEKPVTIEVLDDYSFSLTSGLFTRRYVQRAGLSYWTFSDYVAQIEQFKQISPDGHSRLVPPVLKNAVEISTIVMQSENVILTLFDAGFPELLGRCLPTKQ</sequence>
<evidence type="ECO:0000313" key="3">
    <source>
        <dbReference type="Proteomes" id="UP000596351"/>
    </source>
</evidence>
<name>A0ABX7F2W5_9HYPH</name>